<comment type="subcellular location">
    <subcellularLocation>
        <location evidence="1">Secreted</location>
    </subcellularLocation>
</comment>
<dbReference type="InterPro" id="IPR019791">
    <property type="entry name" value="Haem_peroxidase_animal"/>
</dbReference>
<evidence type="ECO:0000256" key="2">
    <source>
        <dbReference type="ARBA" id="ARBA00022525"/>
    </source>
</evidence>
<evidence type="ECO:0000313" key="5">
    <source>
        <dbReference type="Proteomes" id="UP001055167"/>
    </source>
</evidence>
<dbReference type="InterPro" id="IPR037120">
    <property type="entry name" value="Haem_peroxidase_sf_animal"/>
</dbReference>
<evidence type="ECO:0000256" key="3">
    <source>
        <dbReference type="ARBA" id="ARBA00023180"/>
    </source>
</evidence>
<keyword evidence="3" id="KW-0325">Glycoprotein</keyword>
<evidence type="ECO:0008006" key="6">
    <source>
        <dbReference type="Google" id="ProtNLM"/>
    </source>
</evidence>
<dbReference type="Gene3D" id="1.10.640.10">
    <property type="entry name" value="Haem peroxidase domain superfamily, animal type"/>
    <property type="match status" value="1"/>
</dbReference>
<sequence>MAQHGTDNRGIEAGASPGFGYGRFGRMFELDPATRMPVEALQDIAGAMIREDAGAPITEAEDVDENPAIPAGYTYFGQFVDHDITFDPTPLNGSEIDVRALEDFRTPALDLDSLYGSGPDDQPYLYKGLALRLGPDPGNAGARIGARADLQRLPEDQIALIGDKRNDENKIVSQIHSGLIAFHNKVVADDSLIAKVGGDPGRATSRFRAAATITRWHYQWVVVFDYLARVLMPGVLERVLNRRGFMPNLQYYAKPGLRFGYMPVEFAGAAFRFGHSMVRPSYALNVAIGTDPAGRIPTFSRGRNFENMNGFPGPLPTNWGIDWGYFLEGIKATVPEANGPADRGPGASVPTFQVPQRSYRIDALLAQPLGDLPEFRTEEDHWVRNLAFRNLDRGQMLGLPSGERVARAIGARPVPPDQVWKAGSRLLDRSRLPGDTAGDLDATLAARGAVAGKWAGAHGPLHASTPLWYYVLREAEYFGVEHRPQDPCIGFGGQHLGPVGSRILAETFVGLLWYDRSSFLHRMPEFRPFPEIAGTAPHFTLDRLLAYALG</sequence>
<dbReference type="PANTHER" id="PTHR11475">
    <property type="entry name" value="OXIDASE/PEROXIDASE"/>
    <property type="match status" value="1"/>
</dbReference>
<protein>
    <recommendedName>
        <fullName evidence="6">Peroxidase</fullName>
    </recommendedName>
</protein>
<dbReference type="SUPFAM" id="SSF48113">
    <property type="entry name" value="Heme-dependent peroxidases"/>
    <property type="match status" value="1"/>
</dbReference>
<evidence type="ECO:0000256" key="1">
    <source>
        <dbReference type="ARBA" id="ARBA00004613"/>
    </source>
</evidence>
<dbReference type="InterPro" id="IPR010255">
    <property type="entry name" value="Haem_peroxidase_sf"/>
</dbReference>
<keyword evidence="5" id="KW-1185">Reference proteome</keyword>
<dbReference type="PANTHER" id="PTHR11475:SF4">
    <property type="entry name" value="CHORION PEROXIDASE"/>
    <property type="match status" value="1"/>
</dbReference>
<proteinExistence type="predicted"/>
<dbReference type="Pfam" id="PF03098">
    <property type="entry name" value="An_peroxidase"/>
    <property type="match status" value="1"/>
</dbReference>
<gene>
    <name evidence="4" type="ORF">OPKNFCMD_0768</name>
</gene>
<dbReference type="RefSeq" id="WP_162501503.1">
    <property type="nucleotide sequence ID" value="NZ_BPQH01000002.1"/>
</dbReference>
<dbReference type="Proteomes" id="UP001055167">
    <property type="component" value="Unassembled WGS sequence"/>
</dbReference>
<dbReference type="CDD" id="cd09819">
    <property type="entry name" value="An_peroxidase_bacterial_1"/>
    <property type="match status" value="1"/>
</dbReference>
<organism evidence="4 5">
    <name type="scientific">Methylobacterium crusticola</name>
    <dbReference type="NCBI Taxonomy" id="1697972"/>
    <lineage>
        <taxon>Bacteria</taxon>
        <taxon>Pseudomonadati</taxon>
        <taxon>Pseudomonadota</taxon>
        <taxon>Alphaproteobacteria</taxon>
        <taxon>Hyphomicrobiales</taxon>
        <taxon>Methylobacteriaceae</taxon>
        <taxon>Methylobacterium</taxon>
    </lineage>
</organism>
<reference evidence="4" key="2">
    <citation type="submission" date="2021-08" db="EMBL/GenBank/DDBJ databases">
        <authorList>
            <person name="Tani A."/>
            <person name="Ola A."/>
            <person name="Ogura Y."/>
            <person name="Katsura K."/>
            <person name="Hayashi T."/>
        </authorList>
    </citation>
    <scope>NUCLEOTIDE SEQUENCE</scope>
    <source>
        <strain evidence="4">KCTC 52305</strain>
    </source>
</reference>
<accession>A0ABQ4QRV1</accession>
<evidence type="ECO:0000313" key="4">
    <source>
        <dbReference type="EMBL" id="GJD48053.1"/>
    </source>
</evidence>
<dbReference type="EMBL" id="BPQH01000002">
    <property type="protein sequence ID" value="GJD48053.1"/>
    <property type="molecule type" value="Genomic_DNA"/>
</dbReference>
<name>A0ABQ4QRV1_9HYPH</name>
<comment type="caution">
    <text evidence="4">The sequence shown here is derived from an EMBL/GenBank/DDBJ whole genome shotgun (WGS) entry which is preliminary data.</text>
</comment>
<reference evidence="4" key="1">
    <citation type="journal article" date="2021" name="Front. Microbiol.">
        <title>Comprehensive Comparative Genomics and Phenotyping of Methylobacterium Species.</title>
        <authorList>
            <person name="Alessa O."/>
            <person name="Ogura Y."/>
            <person name="Fujitani Y."/>
            <person name="Takami H."/>
            <person name="Hayashi T."/>
            <person name="Sahin N."/>
            <person name="Tani A."/>
        </authorList>
    </citation>
    <scope>NUCLEOTIDE SEQUENCE</scope>
    <source>
        <strain evidence="4">KCTC 52305</strain>
    </source>
</reference>
<dbReference type="PROSITE" id="PS50292">
    <property type="entry name" value="PEROXIDASE_3"/>
    <property type="match status" value="1"/>
</dbReference>
<keyword evidence="2" id="KW-0964">Secreted</keyword>